<evidence type="ECO:0000313" key="1">
    <source>
        <dbReference type="EMBL" id="KAL2785542.1"/>
    </source>
</evidence>
<dbReference type="Proteomes" id="UP001610563">
    <property type="component" value="Unassembled WGS sequence"/>
</dbReference>
<accession>A0ABR4FQL2</accession>
<dbReference type="GO" id="GO:0032259">
    <property type="term" value="P:methylation"/>
    <property type="evidence" value="ECO:0007669"/>
    <property type="project" value="UniProtKB-KW"/>
</dbReference>
<dbReference type="InterPro" id="IPR029063">
    <property type="entry name" value="SAM-dependent_MTases_sf"/>
</dbReference>
<keyword evidence="2" id="KW-1185">Reference proteome</keyword>
<dbReference type="SUPFAM" id="SSF53335">
    <property type="entry name" value="S-adenosyl-L-methionine-dependent methyltransferases"/>
    <property type="match status" value="1"/>
</dbReference>
<dbReference type="GO" id="GO:0008168">
    <property type="term" value="F:methyltransferase activity"/>
    <property type="evidence" value="ECO:0007669"/>
    <property type="project" value="UniProtKB-KW"/>
</dbReference>
<dbReference type="PANTHER" id="PTHR43591:SF96">
    <property type="entry name" value="PUTATIVE-RELATED"/>
    <property type="match status" value="1"/>
</dbReference>
<reference evidence="1 2" key="1">
    <citation type="submission" date="2024-07" db="EMBL/GenBank/DDBJ databases">
        <title>Section-level genome sequencing and comparative genomics of Aspergillus sections Usti and Cavernicolus.</title>
        <authorList>
            <consortium name="Lawrence Berkeley National Laboratory"/>
            <person name="Nybo J.L."/>
            <person name="Vesth T.C."/>
            <person name="Theobald S."/>
            <person name="Frisvad J.C."/>
            <person name="Larsen T.O."/>
            <person name="Kjaerboelling I."/>
            <person name="Rothschild-Mancinelli K."/>
            <person name="Lyhne E.K."/>
            <person name="Kogle M.E."/>
            <person name="Barry K."/>
            <person name="Clum A."/>
            <person name="Na H."/>
            <person name="Ledsgaard L."/>
            <person name="Lin J."/>
            <person name="Lipzen A."/>
            <person name="Kuo A."/>
            <person name="Riley R."/>
            <person name="Mondo S."/>
            <person name="Labutti K."/>
            <person name="Haridas S."/>
            <person name="Pangalinan J."/>
            <person name="Salamov A.A."/>
            <person name="Simmons B.A."/>
            <person name="Magnuson J.K."/>
            <person name="Chen J."/>
            <person name="Drula E."/>
            <person name="Henrissat B."/>
            <person name="Wiebenga A."/>
            <person name="Lubbers R.J."/>
            <person name="Gomes A.C."/>
            <person name="Makela M.R."/>
            <person name="Stajich J."/>
            <person name="Grigoriev I.V."/>
            <person name="Mortensen U.H."/>
            <person name="De Vries R.P."/>
            <person name="Baker S.E."/>
            <person name="Andersen M.R."/>
        </authorList>
    </citation>
    <scope>NUCLEOTIDE SEQUENCE [LARGE SCALE GENOMIC DNA]</scope>
    <source>
        <strain evidence="1 2">CBS 209.92</strain>
    </source>
</reference>
<organism evidence="1 2">
    <name type="scientific">Aspergillus keveii</name>
    <dbReference type="NCBI Taxonomy" id="714993"/>
    <lineage>
        <taxon>Eukaryota</taxon>
        <taxon>Fungi</taxon>
        <taxon>Dikarya</taxon>
        <taxon>Ascomycota</taxon>
        <taxon>Pezizomycotina</taxon>
        <taxon>Eurotiomycetes</taxon>
        <taxon>Eurotiomycetidae</taxon>
        <taxon>Eurotiales</taxon>
        <taxon>Aspergillaceae</taxon>
        <taxon>Aspergillus</taxon>
        <taxon>Aspergillus subgen. Nidulantes</taxon>
    </lineage>
</organism>
<dbReference type="PANTHER" id="PTHR43591">
    <property type="entry name" value="METHYLTRANSFERASE"/>
    <property type="match status" value="1"/>
</dbReference>
<dbReference type="EMBL" id="JBFTWV010000141">
    <property type="protein sequence ID" value="KAL2785542.1"/>
    <property type="molecule type" value="Genomic_DNA"/>
</dbReference>
<keyword evidence="1" id="KW-0808">Transferase</keyword>
<keyword evidence="1" id="KW-0489">Methyltransferase</keyword>
<proteinExistence type="predicted"/>
<dbReference type="CDD" id="cd02440">
    <property type="entry name" value="AdoMet_MTases"/>
    <property type="match status" value="1"/>
</dbReference>
<gene>
    <name evidence="1" type="ORF">BJX66DRAFT_342984</name>
</gene>
<comment type="caution">
    <text evidence="1">The sequence shown here is derived from an EMBL/GenBank/DDBJ whole genome shotgun (WGS) entry which is preliminary data.</text>
</comment>
<dbReference type="Pfam" id="PF13489">
    <property type="entry name" value="Methyltransf_23"/>
    <property type="match status" value="1"/>
</dbReference>
<sequence>MASNDNYVLARDLNGSLRLDCQHHLFRMYNGYVLHPTIPIQPDMKIAEIGTGTGIWLLELAPQLPSTVLLDGFDISDNLFPHQSLLPENLRFGVMDSFGDVPEDLIGKYDVVHLRLWCCVVTGGDPGKLIQGSMRLLKPGGYLQWDESDPRKPFDKGEHAEAFLPVALSIYKSFNVDFSALMAFLLESSWIPELDKHAKKEGLDVVEFKKGVFPSSMLPLVTKTHLSAHAELIDSAYIGQSESLPPREGTEKSLFSLIEATKEGAVYHWSPVMLLARKPTALEEDGIWHAEAKDIVGSAAVT</sequence>
<name>A0ABR4FQL2_9EURO</name>
<evidence type="ECO:0000313" key="2">
    <source>
        <dbReference type="Proteomes" id="UP001610563"/>
    </source>
</evidence>
<protein>
    <submittedName>
        <fullName evidence="1">S-adenosyl-L-methionine-dependent methyltransferase</fullName>
    </submittedName>
</protein>
<dbReference type="Gene3D" id="3.40.50.150">
    <property type="entry name" value="Vaccinia Virus protein VP39"/>
    <property type="match status" value="1"/>
</dbReference>